<proteinExistence type="predicted"/>
<sequence>MIYSKSILTLYIGCSGWSYEGWKGNFYPKYLENKDYLPYYSKFFKFVEVDSTYYHIPSRSIVRGWKDKTPDDFRFSLKFPKVITHEKKLEDVVKPLSILFYSLEPLVDKTLTLLIQLPPFLPKKKGFHAFQDMAHHLDNRFRYSLEVRHNSWFTDDVYNFLREHDISLVWSVRDELDSPSVITSDQVYVRFIGDRSISEKDFGKTVKNRRNEMLEYVEKVREAQNQNSNMGDILIAFNNHFAGFGPQSVNDFLKLMNMPEIDWKTELENNSGPSIDRHQSSLSDFTK</sequence>
<keyword evidence="3" id="KW-1185">Reference proteome</keyword>
<evidence type="ECO:0000313" key="2">
    <source>
        <dbReference type="EMBL" id="VFJ12610.1"/>
    </source>
</evidence>
<evidence type="ECO:0008006" key="4">
    <source>
        <dbReference type="Google" id="ProtNLM"/>
    </source>
</evidence>
<dbReference type="AlphaFoldDB" id="A0A484I790"/>
<dbReference type="PANTHER" id="PTHR30348">
    <property type="entry name" value="UNCHARACTERIZED PROTEIN YECE"/>
    <property type="match status" value="1"/>
</dbReference>
<evidence type="ECO:0000256" key="1">
    <source>
        <dbReference type="SAM" id="MobiDB-lite"/>
    </source>
</evidence>
<evidence type="ECO:0000313" key="3">
    <source>
        <dbReference type="Proteomes" id="UP000294299"/>
    </source>
</evidence>
<dbReference type="InterPro" id="IPR002763">
    <property type="entry name" value="DUF72"/>
</dbReference>
<dbReference type="Gene3D" id="3.20.20.410">
    <property type="entry name" value="Protein of unknown function UPF0759"/>
    <property type="match status" value="1"/>
</dbReference>
<gene>
    <name evidence="2" type="ORF">NFRAN_0289</name>
</gene>
<dbReference type="EMBL" id="LR216287">
    <property type="protein sequence ID" value="VFJ12610.1"/>
    <property type="molecule type" value="Genomic_DNA"/>
</dbReference>
<dbReference type="SUPFAM" id="SSF117396">
    <property type="entry name" value="TM1631-like"/>
    <property type="match status" value="1"/>
</dbReference>
<protein>
    <recommendedName>
        <fullName evidence="4">DUF72 domain-containing protein</fullName>
    </recommendedName>
</protein>
<name>A0A484I790_9ARCH</name>
<dbReference type="Pfam" id="PF01904">
    <property type="entry name" value="DUF72"/>
    <property type="match status" value="1"/>
</dbReference>
<feature type="region of interest" description="Disordered" evidence="1">
    <location>
        <begin position="267"/>
        <end position="287"/>
    </location>
</feature>
<accession>A0A484I790</accession>
<dbReference type="InterPro" id="IPR036520">
    <property type="entry name" value="UPF0759_sf"/>
</dbReference>
<dbReference type="Proteomes" id="UP000294299">
    <property type="component" value="Chromosome NFRAN"/>
</dbReference>
<reference evidence="2 3" key="1">
    <citation type="submission" date="2019-02" db="EMBL/GenBank/DDBJ databases">
        <authorList>
            <person name="Lehtovirta-Morley E L."/>
        </authorList>
    </citation>
    <scope>NUCLEOTIDE SEQUENCE [LARGE SCALE GENOMIC DNA]</scope>
    <source>
        <strain evidence="2">NFRAN1</strain>
    </source>
</reference>
<dbReference type="KEGG" id="nfn:NFRAN_0289"/>
<organism evidence="2 3">
    <name type="scientific">Candidatus Nitrosocosmicus franklandianus</name>
    <dbReference type="NCBI Taxonomy" id="1798806"/>
    <lineage>
        <taxon>Archaea</taxon>
        <taxon>Nitrososphaerota</taxon>
        <taxon>Nitrososphaeria</taxon>
        <taxon>Nitrososphaerales</taxon>
        <taxon>Nitrososphaeraceae</taxon>
        <taxon>Candidatus Nitrosocosmicus</taxon>
    </lineage>
</organism>
<dbReference type="PANTHER" id="PTHR30348:SF4">
    <property type="entry name" value="DUF72 DOMAIN-CONTAINING PROTEIN"/>
    <property type="match status" value="1"/>
</dbReference>